<evidence type="ECO:0000313" key="2">
    <source>
        <dbReference type="Proteomes" id="UP000593560"/>
    </source>
</evidence>
<accession>A0A7J9IB00</accession>
<proteinExistence type="predicted"/>
<protein>
    <recommendedName>
        <fullName evidence="3">DUF4283 domain-containing protein</fullName>
    </recommendedName>
</protein>
<evidence type="ECO:0000313" key="1">
    <source>
        <dbReference type="EMBL" id="MBA0819250.1"/>
    </source>
</evidence>
<sequence>MHRLKDEDDPMAMPLFTVNFWVLIHDLPHGFMFEMVAK</sequence>
<comment type="caution">
    <text evidence="1">The sequence shown here is derived from an EMBL/GenBank/DDBJ whole genome shotgun (WGS) entry which is preliminary data.</text>
</comment>
<evidence type="ECO:0008006" key="3">
    <source>
        <dbReference type="Google" id="ProtNLM"/>
    </source>
</evidence>
<reference evidence="1 2" key="1">
    <citation type="journal article" date="2019" name="Genome Biol. Evol.">
        <title>Insights into the evolution of the New World diploid cottons (Gossypium, subgenus Houzingenia) based on genome sequencing.</title>
        <authorList>
            <person name="Grover C.E."/>
            <person name="Arick M.A. 2nd"/>
            <person name="Thrash A."/>
            <person name="Conover J.L."/>
            <person name="Sanders W.S."/>
            <person name="Peterson D.G."/>
            <person name="Frelichowski J.E."/>
            <person name="Scheffler J.A."/>
            <person name="Scheffler B.E."/>
            <person name="Wendel J.F."/>
        </authorList>
    </citation>
    <scope>NUCLEOTIDE SEQUENCE [LARGE SCALE GENOMIC DNA]</scope>
    <source>
        <strain evidence="1">0</strain>
        <tissue evidence="1">Leaf</tissue>
    </source>
</reference>
<keyword evidence="2" id="KW-1185">Reference proteome</keyword>
<dbReference type="OrthoDB" id="998582at2759"/>
<dbReference type="EMBL" id="JABFAD010328648">
    <property type="protein sequence ID" value="MBA0819250.1"/>
    <property type="molecule type" value="Genomic_DNA"/>
</dbReference>
<dbReference type="AlphaFoldDB" id="A0A7J9IB00"/>
<organism evidence="1 2">
    <name type="scientific">Gossypium harknessii</name>
    <dbReference type="NCBI Taxonomy" id="34285"/>
    <lineage>
        <taxon>Eukaryota</taxon>
        <taxon>Viridiplantae</taxon>
        <taxon>Streptophyta</taxon>
        <taxon>Embryophyta</taxon>
        <taxon>Tracheophyta</taxon>
        <taxon>Spermatophyta</taxon>
        <taxon>Magnoliopsida</taxon>
        <taxon>eudicotyledons</taxon>
        <taxon>Gunneridae</taxon>
        <taxon>Pentapetalae</taxon>
        <taxon>rosids</taxon>
        <taxon>malvids</taxon>
        <taxon>Malvales</taxon>
        <taxon>Malvaceae</taxon>
        <taxon>Malvoideae</taxon>
        <taxon>Gossypium</taxon>
    </lineage>
</organism>
<name>A0A7J9IB00_9ROSI</name>
<dbReference type="Proteomes" id="UP000593560">
    <property type="component" value="Unassembled WGS sequence"/>
</dbReference>
<gene>
    <name evidence="1" type="ORF">Gohar_019477</name>
</gene>